<dbReference type="EMBL" id="DRTD01000653">
    <property type="protein sequence ID" value="HHE55862.1"/>
    <property type="molecule type" value="Genomic_DNA"/>
</dbReference>
<dbReference type="InterPro" id="IPR015422">
    <property type="entry name" value="PyrdxlP-dep_Trfase_small"/>
</dbReference>
<protein>
    <submittedName>
        <fullName evidence="1">Threonine aldolase</fullName>
    </submittedName>
</protein>
<reference evidence="1" key="1">
    <citation type="journal article" date="2020" name="mSystems">
        <title>Genome- and Community-Level Interaction Insights into Carbon Utilization and Element Cycling Functions of Hydrothermarchaeota in Hydrothermal Sediment.</title>
        <authorList>
            <person name="Zhou Z."/>
            <person name="Liu Y."/>
            <person name="Xu W."/>
            <person name="Pan J."/>
            <person name="Luo Z.H."/>
            <person name="Li M."/>
        </authorList>
    </citation>
    <scope>NUCLEOTIDE SEQUENCE [LARGE SCALE GENOMIC DNA]</scope>
    <source>
        <strain evidence="1">HyVt-76</strain>
    </source>
</reference>
<proteinExistence type="predicted"/>
<accession>A0A7V5H5C9</accession>
<feature type="non-terminal residue" evidence="1">
    <location>
        <position position="1"/>
    </location>
</feature>
<dbReference type="Proteomes" id="UP000886111">
    <property type="component" value="Unassembled WGS sequence"/>
</dbReference>
<comment type="caution">
    <text evidence="1">The sequence shown here is derived from an EMBL/GenBank/DDBJ whole genome shotgun (WGS) entry which is preliminary data.</text>
</comment>
<organism evidence="1">
    <name type="scientific">Caldithrix abyssi</name>
    <dbReference type="NCBI Taxonomy" id="187145"/>
    <lineage>
        <taxon>Bacteria</taxon>
        <taxon>Pseudomonadati</taxon>
        <taxon>Calditrichota</taxon>
        <taxon>Calditrichia</taxon>
        <taxon>Calditrichales</taxon>
        <taxon>Calditrichaceae</taxon>
        <taxon>Caldithrix</taxon>
    </lineage>
</organism>
<dbReference type="InterPro" id="IPR015424">
    <property type="entry name" value="PyrdxlP-dep_Trfase"/>
</dbReference>
<dbReference type="AlphaFoldDB" id="A0A7V5H5C9"/>
<sequence>LRNEYFFYTWNTGKNEVRWMTSFDTTEQDVEQFVATLKRILKNYLT</sequence>
<dbReference type="SUPFAM" id="SSF53383">
    <property type="entry name" value="PLP-dependent transferases"/>
    <property type="match status" value="1"/>
</dbReference>
<gene>
    <name evidence="1" type="ORF">ENL21_08775</name>
</gene>
<evidence type="ECO:0000313" key="1">
    <source>
        <dbReference type="EMBL" id="HHE55862.1"/>
    </source>
</evidence>
<dbReference type="Gene3D" id="3.90.1150.10">
    <property type="entry name" value="Aspartate Aminotransferase, domain 1"/>
    <property type="match status" value="1"/>
</dbReference>
<name>A0A7V5H5C9_CALAY</name>